<protein>
    <submittedName>
        <fullName evidence="3">Uncharacterized protein</fullName>
    </submittedName>
</protein>
<feature type="coiled-coil region" evidence="1">
    <location>
        <begin position="127"/>
        <end position="172"/>
    </location>
</feature>
<dbReference type="AlphaFoldDB" id="A0A8S1KFZ1"/>
<reference evidence="3" key="1">
    <citation type="submission" date="2021-01" db="EMBL/GenBank/DDBJ databases">
        <authorList>
            <consortium name="Genoscope - CEA"/>
            <person name="William W."/>
        </authorList>
    </citation>
    <scope>NUCLEOTIDE SEQUENCE</scope>
</reference>
<proteinExistence type="predicted"/>
<feature type="compositionally biased region" description="Basic and acidic residues" evidence="2">
    <location>
        <begin position="850"/>
        <end position="876"/>
    </location>
</feature>
<accession>A0A8S1KFZ1</accession>
<evidence type="ECO:0000313" key="4">
    <source>
        <dbReference type="Proteomes" id="UP000692954"/>
    </source>
</evidence>
<feature type="region of interest" description="Disordered" evidence="2">
    <location>
        <begin position="797"/>
        <end position="826"/>
    </location>
</feature>
<dbReference type="Proteomes" id="UP000692954">
    <property type="component" value="Unassembled WGS sequence"/>
</dbReference>
<feature type="region of interest" description="Disordered" evidence="2">
    <location>
        <begin position="847"/>
        <end position="876"/>
    </location>
</feature>
<comment type="caution">
    <text evidence="3">The sequence shown here is derived from an EMBL/GenBank/DDBJ whole genome shotgun (WGS) entry which is preliminary data.</text>
</comment>
<feature type="coiled-coil region" evidence="1">
    <location>
        <begin position="211"/>
        <end position="281"/>
    </location>
</feature>
<sequence length="1048" mass="124910">MKFQKLEDDQTLKDQQNLKQKKELLKQEFEHLEEIKKYDNLSIVSSNDFKFKAELDKLLEMNRSKNKELSLLLKPQTFQPSKSQMTSSQLQTISGTYGQIRSINNHHSDPLFATFTQSIYTKDTDSNEQYIEQLKVQEERYNDLILEESEKRDSLEQQLIQIEKSKLILQQKVEQYQMLTRMSNKRFANTQSLQFLAEQKKETSKVNLRSIKEEFESMKKMQDTYKKQQEEKQSNLQKVIYVGEENIGHNAIKIEHALQMNSECVRQIEKLEIEKQKKIEKKLESRYILTYIECFENFERIFMQPTGAQNAYRIVDEFQVNEEQLRKYSQQQIQFEQSANIQMSEEDFDRNELLSQITKFYEQGENRTKYILNFMLEQYWHLQSTLNKSSLEYENLLKQKKVLLDAIENLEWEINELKQKNPNLEVHEYSSVAEDAGLLEVKQQMTTLNIKKMEMEDHSDNVLYQKASRAQGLLMKFQLGLAEFMHRVFQIISLIDNKNKEIKKFKYTGLSNEILNYEKYLAKVYHSNEKKFQITNNSEQMDIQPLHLNLFQISNIISQVLNINQNIVEEISSYFFIQCKTDQILWFHLTQDNFTSFISQFKFLDVILIQKELQSPKVINQFREQLVDIFTNNFKELFTFFTNMYSKVKDIAEDLLIHLKENNPKFDFNKLNRNLTKEGQDIKQAKELIIKRMIEYKTGDNFALRKENSIQALKNAKTKIEDDQVIEQVQIKLQQDYQNSKDLFPLKEEFDESQLTQIKSFFRQKIKEKNEEKKECKTDQNSTKDQITIIKDQQDFQQKKKVQEKNENKYEKARNKKNQEVKPQKQVIKDELEQERELLKQQIASNVQKMQEEKERKEKPELKEQQNERKTQIKESTERLYGERGYTVQLVRNMALTSNILSDIDQLEHFQTKIEQPQLVSTFVMQRKNLHKNLTKDLTLPQLSYLKPTSAYIARRNQSSEQIKAMDYKRYYEIENGVSIRPQTQQLARKSISKQKNNTFNTEEYKKKYSVKNLKNYNSDIKTNQIPQPIAEFPTNNGPQSCLIPQMN</sequence>
<evidence type="ECO:0000256" key="1">
    <source>
        <dbReference type="SAM" id="Coils"/>
    </source>
</evidence>
<gene>
    <name evidence="3" type="ORF">PSON_ATCC_30995.1.T0060046</name>
</gene>
<feature type="coiled-coil region" evidence="1">
    <location>
        <begin position="393"/>
        <end position="427"/>
    </location>
</feature>
<feature type="coiled-coil region" evidence="1">
    <location>
        <begin position="668"/>
        <end position="723"/>
    </location>
</feature>
<evidence type="ECO:0000256" key="2">
    <source>
        <dbReference type="SAM" id="MobiDB-lite"/>
    </source>
</evidence>
<organism evidence="3 4">
    <name type="scientific">Paramecium sonneborni</name>
    <dbReference type="NCBI Taxonomy" id="65129"/>
    <lineage>
        <taxon>Eukaryota</taxon>
        <taxon>Sar</taxon>
        <taxon>Alveolata</taxon>
        <taxon>Ciliophora</taxon>
        <taxon>Intramacronucleata</taxon>
        <taxon>Oligohymenophorea</taxon>
        <taxon>Peniculida</taxon>
        <taxon>Parameciidae</taxon>
        <taxon>Paramecium</taxon>
    </lineage>
</organism>
<name>A0A8S1KFZ1_9CILI</name>
<dbReference type="EMBL" id="CAJJDN010000006">
    <property type="protein sequence ID" value="CAD8051732.1"/>
    <property type="molecule type" value="Genomic_DNA"/>
</dbReference>
<evidence type="ECO:0000313" key="3">
    <source>
        <dbReference type="EMBL" id="CAD8051732.1"/>
    </source>
</evidence>
<keyword evidence="4" id="KW-1185">Reference proteome</keyword>
<dbReference type="OrthoDB" id="299802at2759"/>
<keyword evidence="1" id="KW-0175">Coiled coil</keyword>